<gene>
    <name evidence="9" type="ORF">EV666_10389</name>
</gene>
<comment type="caution">
    <text evidence="9">The sequence shown here is derived from an EMBL/GenBank/DDBJ whole genome shotgun (WGS) entry which is preliminary data.</text>
</comment>
<keyword evidence="3" id="KW-0479">Metal-binding</keyword>
<evidence type="ECO:0000259" key="8">
    <source>
        <dbReference type="Pfam" id="PF01435"/>
    </source>
</evidence>
<dbReference type="InterPro" id="IPR051156">
    <property type="entry name" value="Mito/Outer_Membr_Metalloprot"/>
</dbReference>
<dbReference type="CDD" id="cd07324">
    <property type="entry name" value="M48C_Oma1-like"/>
    <property type="match status" value="1"/>
</dbReference>
<keyword evidence="2 9" id="KW-0645">Protease</keyword>
<dbReference type="PANTHER" id="PTHR22726:SF1">
    <property type="entry name" value="METALLOENDOPEPTIDASE OMA1, MITOCHONDRIAL"/>
    <property type="match status" value="1"/>
</dbReference>
<evidence type="ECO:0000256" key="7">
    <source>
        <dbReference type="SAM" id="SignalP"/>
    </source>
</evidence>
<keyword evidence="5" id="KW-0862">Zinc</keyword>
<evidence type="ECO:0000256" key="6">
    <source>
        <dbReference type="ARBA" id="ARBA00023049"/>
    </source>
</evidence>
<dbReference type="GO" id="GO:0046872">
    <property type="term" value="F:metal ion binding"/>
    <property type="evidence" value="ECO:0007669"/>
    <property type="project" value="UniProtKB-KW"/>
</dbReference>
<dbReference type="EMBL" id="SLWL01000003">
    <property type="protein sequence ID" value="TCO14582.1"/>
    <property type="molecule type" value="Genomic_DNA"/>
</dbReference>
<organism evidence="9 10">
    <name type="scientific">Camelimonas lactis</name>
    <dbReference type="NCBI Taxonomy" id="659006"/>
    <lineage>
        <taxon>Bacteria</taxon>
        <taxon>Pseudomonadati</taxon>
        <taxon>Pseudomonadota</taxon>
        <taxon>Alphaproteobacteria</taxon>
        <taxon>Hyphomicrobiales</taxon>
        <taxon>Chelatococcaceae</taxon>
        <taxon>Camelimonas</taxon>
    </lineage>
</organism>
<dbReference type="InterPro" id="IPR001915">
    <property type="entry name" value="Peptidase_M48"/>
</dbReference>
<dbReference type="PANTHER" id="PTHR22726">
    <property type="entry name" value="METALLOENDOPEPTIDASE OMA1"/>
    <property type="match status" value="1"/>
</dbReference>
<feature type="signal peptide" evidence="7">
    <location>
        <begin position="1"/>
        <end position="31"/>
    </location>
</feature>
<sequence>MTRRALCFPGITRRVVSVPAVALLLAGCVSADPDAIASLKVPESAPRVTGVERAVEREQQRLAASLGGRYRWAPMDGLLNRVVERIARVTGRPANAYSVEILNSPTINAFALPNGKVYVTRGLLELARDEGEVAAVIAHEIAHVTLEHARARAELAQRSALVTRVVADVLNDPNASRVAKSEGRVTLARFSRAQELEADRIGVNVIARAGYDPYSAARFLVALDRHAKLRSGNGGKSADFLSSHPSTPERVAAAISVARETGASETTAGAAEDYAGAINGMLYGDDPSAGVVRGRVFASPRLAVTFTAPEGYALEASPEAVIGLAHGGSAGALRFDHIADVSDSLEAFIASGWIDGLEARNIHALDGGAAPMVVAEAQGRDWMFLLGAVRIDNITYRLLYATRAPGAQERARFEESLRSIRKLTAEEARAVAPLRIRIVTARPEDTQQSLAARMQGVDNPLARFAAINGLREGEAPVPGYSYKIVD</sequence>
<name>A0A4R2GVE0_9HYPH</name>
<evidence type="ECO:0000256" key="3">
    <source>
        <dbReference type="ARBA" id="ARBA00022723"/>
    </source>
</evidence>
<accession>A0A4R2GVE0</accession>
<evidence type="ECO:0000256" key="2">
    <source>
        <dbReference type="ARBA" id="ARBA00022670"/>
    </source>
</evidence>
<feature type="domain" description="Peptidase M48" evidence="8">
    <location>
        <begin position="79"/>
        <end position="254"/>
    </location>
</feature>
<dbReference type="Proteomes" id="UP000294881">
    <property type="component" value="Unassembled WGS sequence"/>
</dbReference>
<evidence type="ECO:0000256" key="5">
    <source>
        <dbReference type="ARBA" id="ARBA00022833"/>
    </source>
</evidence>
<feature type="chain" id="PRO_5020451328" evidence="7">
    <location>
        <begin position="32"/>
        <end position="486"/>
    </location>
</feature>
<dbReference type="GO" id="GO:0051603">
    <property type="term" value="P:proteolysis involved in protein catabolic process"/>
    <property type="evidence" value="ECO:0007669"/>
    <property type="project" value="TreeGrafter"/>
</dbReference>
<evidence type="ECO:0000256" key="4">
    <source>
        <dbReference type="ARBA" id="ARBA00022801"/>
    </source>
</evidence>
<dbReference type="PROSITE" id="PS51257">
    <property type="entry name" value="PROKAR_LIPOPROTEIN"/>
    <property type="match status" value="1"/>
</dbReference>
<keyword evidence="6" id="KW-0482">Metalloprotease</keyword>
<dbReference type="GO" id="GO:0004222">
    <property type="term" value="F:metalloendopeptidase activity"/>
    <property type="evidence" value="ECO:0007669"/>
    <property type="project" value="InterPro"/>
</dbReference>
<proteinExistence type="predicted"/>
<keyword evidence="4" id="KW-0378">Hydrolase</keyword>
<evidence type="ECO:0000313" key="10">
    <source>
        <dbReference type="Proteomes" id="UP000294881"/>
    </source>
</evidence>
<evidence type="ECO:0000313" key="9">
    <source>
        <dbReference type="EMBL" id="TCO14582.1"/>
    </source>
</evidence>
<keyword evidence="7" id="KW-0732">Signal</keyword>
<reference evidence="9 10" key="1">
    <citation type="submission" date="2019-03" db="EMBL/GenBank/DDBJ databases">
        <title>Genomic Encyclopedia of Type Strains, Phase IV (KMG-IV): sequencing the most valuable type-strain genomes for metagenomic binning, comparative biology and taxonomic classification.</title>
        <authorList>
            <person name="Goeker M."/>
        </authorList>
    </citation>
    <scope>NUCLEOTIDE SEQUENCE [LARGE SCALE GENOMIC DNA]</scope>
    <source>
        <strain evidence="9 10">DSM 22958</strain>
    </source>
</reference>
<dbReference type="GO" id="GO:0016020">
    <property type="term" value="C:membrane"/>
    <property type="evidence" value="ECO:0007669"/>
    <property type="project" value="TreeGrafter"/>
</dbReference>
<dbReference type="RefSeq" id="WP_245514216.1">
    <property type="nucleotide sequence ID" value="NZ_JBHUNN010000002.1"/>
</dbReference>
<keyword evidence="10" id="KW-1185">Reference proteome</keyword>
<dbReference type="Pfam" id="PF01435">
    <property type="entry name" value="Peptidase_M48"/>
    <property type="match status" value="1"/>
</dbReference>
<evidence type="ECO:0000256" key="1">
    <source>
        <dbReference type="ARBA" id="ARBA00001947"/>
    </source>
</evidence>
<protein>
    <submittedName>
        <fullName evidence="9">Putative Zn-dependent protease</fullName>
    </submittedName>
</protein>
<dbReference type="AlphaFoldDB" id="A0A4R2GVE0"/>
<comment type="cofactor">
    <cofactor evidence="1">
        <name>Zn(2+)</name>
        <dbReference type="ChEBI" id="CHEBI:29105"/>
    </cofactor>
</comment>
<dbReference type="Gene3D" id="3.30.2010.10">
    <property type="entry name" value="Metalloproteases ('zincins'), catalytic domain"/>
    <property type="match status" value="1"/>
</dbReference>